<dbReference type="Proteomes" id="UP000765160">
    <property type="component" value="Unassembled WGS sequence"/>
</dbReference>
<keyword evidence="2" id="KW-1185">Reference proteome</keyword>
<accession>A0ABX1F7M7</accession>
<protein>
    <submittedName>
        <fullName evidence="1">DUF2171 domain-containing protein</fullName>
    </submittedName>
</protein>
<dbReference type="InterPro" id="IPR018684">
    <property type="entry name" value="DUF2171"/>
</dbReference>
<gene>
    <name evidence="1" type="ORF">HB662_25940</name>
</gene>
<evidence type="ECO:0000313" key="1">
    <source>
        <dbReference type="EMBL" id="NKE48244.1"/>
    </source>
</evidence>
<comment type="caution">
    <text evidence="1">The sequence shown here is derived from an EMBL/GenBank/DDBJ whole genome shotgun (WGS) entry which is preliminary data.</text>
</comment>
<reference evidence="1 2" key="1">
    <citation type="submission" date="2020-03" db="EMBL/GenBank/DDBJ databases">
        <title>Roseomonas selenitidurans sp. nov. isolated from soil.</title>
        <authorList>
            <person name="Liu H."/>
        </authorList>
    </citation>
    <scope>NUCLEOTIDE SEQUENCE [LARGE SCALE GENOMIC DNA]</scope>
    <source>
        <strain evidence="1 2">JCM 15073</strain>
    </source>
</reference>
<proteinExistence type="predicted"/>
<dbReference type="Pfam" id="PF09939">
    <property type="entry name" value="DUF2171"/>
    <property type="match status" value="1"/>
</dbReference>
<dbReference type="RefSeq" id="WP_168054414.1">
    <property type="nucleotide sequence ID" value="NZ_JAATJR010000008.1"/>
</dbReference>
<evidence type="ECO:0000313" key="2">
    <source>
        <dbReference type="Proteomes" id="UP000765160"/>
    </source>
</evidence>
<organism evidence="1 2">
    <name type="scientific">Falsiroseomonas frigidaquae</name>
    <dbReference type="NCBI Taxonomy" id="487318"/>
    <lineage>
        <taxon>Bacteria</taxon>
        <taxon>Pseudomonadati</taxon>
        <taxon>Pseudomonadota</taxon>
        <taxon>Alphaproteobacteria</taxon>
        <taxon>Acetobacterales</taxon>
        <taxon>Roseomonadaceae</taxon>
        <taxon>Falsiroseomonas</taxon>
    </lineage>
</organism>
<name>A0ABX1F7M7_9PROT</name>
<sequence>MSDQAARVEEHMEVVGSDGGHVGTVDALEGDRIKLTRLDDPDGTRKHHHFLPVSLIAAVEGQQVRLNMPADQARNRAIMSGQA</sequence>
<dbReference type="EMBL" id="JAAVTX010000008">
    <property type="protein sequence ID" value="NKE48244.1"/>
    <property type="molecule type" value="Genomic_DNA"/>
</dbReference>